<name>A0A151R1G3_CAJCA</name>
<evidence type="ECO:0000313" key="3">
    <source>
        <dbReference type="EMBL" id="KYP36349.1"/>
    </source>
</evidence>
<dbReference type="Proteomes" id="UP000075243">
    <property type="component" value="Unassembled WGS sequence"/>
</dbReference>
<evidence type="ECO:0000313" key="4">
    <source>
        <dbReference type="Proteomes" id="UP000075243"/>
    </source>
</evidence>
<protein>
    <recommendedName>
        <fullName evidence="2">Retrotransposon gag domain-containing protein</fullName>
    </recommendedName>
</protein>
<dbReference type="Gramene" id="C.cajan_43411.t">
    <property type="protein sequence ID" value="C.cajan_43411.t.cds1"/>
    <property type="gene ID" value="C.cajan_43411"/>
</dbReference>
<dbReference type="PANTHER" id="PTHR32108:SF9">
    <property type="entry name" value="REVERSE TRANSCRIPTASE RNASE H-LIKE DOMAIN-CONTAINING PROTEIN"/>
    <property type="match status" value="1"/>
</dbReference>
<dbReference type="OMA" id="RWREQDA"/>
<proteinExistence type="predicted"/>
<feature type="region of interest" description="Disordered" evidence="1">
    <location>
        <begin position="189"/>
        <end position="211"/>
    </location>
</feature>
<sequence>MNLERGRIHTWKDLAEAFLKQYKYNMDMAPDRTQLQNMLKKENETFKEYAQRWRGVVSQVQPPLSEKEMVTMFIDTLQSPFYDRMIGNVSSNFSDLVVIGGRVEMGVRTGKIAHSSTGSMYAKKPSTNTDKKRGGETNAVMSTSIGSNRVPFAPSHRPQYMHNPKVAAVSLPPYPQHYQFGMAYRLPAPPSQVPIPQQNQSKTLSPNVDNT</sequence>
<reference evidence="3" key="1">
    <citation type="journal article" date="2012" name="Nat. Biotechnol.">
        <title>Draft genome sequence of pigeonpea (Cajanus cajan), an orphan legume crop of resource-poor farmers.</title>
        <authorList>
            <person name="Varshney R.K."/>
            <person name="Chen W."/>
            <person name="Li Y."/>
            <person name="Bharti A.K."/>
            <person name="Saxena R.K."/>
            <person name="Schlueter J.A."/>
            <person name="Donoghue M.T."/>
            <person name="Azam S."/>
            <person name="Fan G."/>
            <person name="Whaley A.M."/>
            <person name="Farmer A.D."/>
            <person name="Sheridan J."/>
            <person name="Iwata A."/>
            <person name="Tuteja R."/>
            <person name="Penmetsa R.V."/>
            <person name="Wu W."/>
            <person name="Upadhyaya H.D."/>
            <person name="Yang S.P."/>
            <person name="Shah T."/>
            <person name="Saxena K.B."/>
            <person name="Michael T."/>
            <person name="McCombie W.R."/>
            <person name="Yang B."/>
            <person name="Zhang G."/>
            <person name="Yang H."/>
            <person name="Wang J."/>
            <person name="Spillane C."/>
            <person name="Cook D.R."/>
            <person name="May G.D."/>
            <person name="Xu X."/>
            <person name="Jackson S.A."/>
        </authorList>
    </citation>
    <scope>NUCLEOTIDE SEQUENCE [LARGE SCALE GENOMIC DNA]</scope>
</reference>
<dbReference type="EMBL" id="KQ484229">
    <property type="protein sequence ID" value="KYP36349.1"/>
    <property type="molecule type" value="Genomic_DNA"/>
</dbReference>
<evidence type="ECO:0000256" key="1">
    <source>
        <dbReference type="SAM" id="MobiDB-lite"/>
    </source>
</evidence>
<dbReference type="Pfam" id="PF03732">
    <property type="entry name" value="Retrotrans_gag"/>
    <property type="match status" value="1"/>
</dbReference>
<keyword evidence="4" id="KW-1185">Reference proteome</keyword>
<gene>
    <name evidence="3" type="ORF">KK1_042536</name>
</gene>
<accession>A0A151R1G3</accession>
<evidence type="ECO:0000259" key="2">
    <source>
        <dbReference type="Pfam" id="PF03732"/>
    </source>
</evidence>
<feature type="region of interest" description="Disordered" evidence="1">
    <location>
        <begin position="116"/>
        <end position="141"/>
    </location>
</feature>
<feature type="domain" description="Retrotransposon gag" evidence="2">
    <location>
        <begin position="3"/>
        <end position="78"/>
    </location>
</feature>
<organism evidence="3 4">
    <name type="scientific">Cajanus cajan</name>
    <name type="common">Pigeon pea</name>
    <name type="synonym">Cajanus indicus</name>
    <dbReference type="NCBI Taxonomy" id="3821"/>
    <lineage>
        <taxon>Eukaryota</taxon>
        <taxon>Viridiplantae</taxon>
        <taxon>Streptophyta</taxon>
        <taxon>Embryophyta</taxon>
        <taxon>Tracheophyta</taxon>
        <taxon>Spermatophyta</taxon>
        <taxon>Magnoliopsida</taxon>
        <taxon>eudicotyledons</taxon>
        <taxon>Gunneridae</taxon>
        <taxon>Pentapetalae</taxon>
        <taxon>rosids</taxon>
        <taxon>fabids</taxon>
        <taxon>Fabales</taxon>
        <taxon>Fabaceae</taxon>
        <taxon>Papilionoideae</taxon>
        <taxon>50 kb inversion clade</taxon>
        <taxon>NPAAA clade</taxon>
        <taxon>indigoferoid/millettioid clade</taxon>
        <taxon>Phaseoleae</taxon>
        <taxon>Cajanus</taxon>
    </lineage>
</organism>
<dbReference type="InterPro" id="IPR005162">
    <property type="entry name" value="Retrotrans_gag_dom"/>
</dbReference>
<dbReference type="AlphaFoldDB" id="A0A151R1G3"/>
<feature type="compositionally biased region" description="Polar residues" evidence="1">
    <location>
        <begin position="194"/>
        <end position="211"/>
    </location>
</feature>
<dbReference type="PANTHER" id="PTHR32108">
    <property type="entry name" value="DNA-DIRECTED RNA POLYMERASE SUBUNIT ALPHA"/>
    <property type="match status" value="1"/>
</dbReference>
<dbReference type="STRING" id="3821.A0A151R1G3"/>